<evidence type="ECO:0000256" key="1">
    <source>
        <dbReference type="ARBA" id="ARBA00022729"/>
    </source>
</evidence>
<evidence type="ECO:0000256" key="2">
    <source>
        <dbReference type="ARBA" id="ARBA00022737"/>
    </source>
</evidence>
<evidence type="ECO:0008006" key="8">
    <source>
        <dbReference type="Google" id="ProtNLM"/>
    </source>
</evidence>
<dbReference type="InterPro" id="IPR028994">
    <property type="entry name" value="Integrin_alpha_N"/>
</dbReference>
<dbReference type="SMART" id="SM00191">
    <property type="entry name" value="Int_alpha"/>
    <property type="match status" value="4"/>
</dbReference>
<dbReference type="InterPro" id="IPR013517">
    <property type="entry name" value="FG-GAP"/>
</dbReference>
<gene>
    <name evidence="6" type="ORF">GCM10022204_09930</name>
</gene>
<dbReference type="Proteomes" id="UP001500051">
    <property type="component" value="Unassembled WGS sequence"/>
</dbReference>
<evidence type="ECO:0000256" key="3">
    <source>
        <dbReference type="ARBA" id="ARBA00023180"/>
    </source>
</evidence>
<protein>
    <recommendedName>
        <fullName evidence="8">FG-GAP repeat-containing protein</fullName>
    </recommendedName>
</protein>
<evidence type="ECO:0000313" key="7">
    <source>
        <dbReference type="Proteomes" id="UP001500051"/>
    </source>
</evidence>
<dbReference type="EMBL" id="BAAAYX010000002">
    <property type="protein sequence ID" value="GAA3696016.1"/>
    <property type="molecule type" value="Genomic_DNA"/>
</dbReference>
<dbReference type="InterPro" id="IPR013519">
    <property type="entry name" value="Int_alpha_beta-p"/>
</dbReference>
<sequence length="487" mass="48774">MRRRTRTPLLIAATLGVATASVLAQAPPASAEPECLTGSSDFDRDGTPDIAVGVPGGSGRAGAVQVRLSNKGKPVTTTVTGAPGFGTATTTLSSYAGRGDVALCSQLVVGSPDESARAGRPAGGVVHVYTYSTSTKSFVRRATFHPESPGMWGTDQPGARFGAALAAEQRTAGGSQPPFARLFVGSPNQEVWDSPESGQITSFRIDDARVPEVQDPYTLDFGDEILGDSAPPSKAHLGASLSVSGNLVVIGVPGQTVAGAATAGSVIIDQFGDVDGFLPRELSQASPGVPGTAEAGDRFGTSVHLVAASGGRAPTLLVGTPGEDVGRLKDAGSVTVLRVSRSTGKTEGTVRTVDQNSAGMAGSAEADDQLGAAVSSVRYGSSIAYLVGAPGEDVGKARDAGMVQTIGNGKGWTQSTAGVPGTAEAGDRMGASLAGSPATGAKKPLVGIPGEDLATGAVLVGLPIDGGSVSYLKGTRIGNRYGYSVAP</sequence>
<dbReference type="Gene3D" id="2.130.10.130">
    <property type="entry name" value="Integrin alpha, N-terminal"/>
    <property type="match status" value="2"/>
</dbReference>
<accession>A0ABP7CT91</accession>
<name>A0ABP7CT91_9ACTN</name>
<dbReference type="SUPFAM" id="SSF69318">
    <property type="entry name" value="Integrin alpha N-terminal domain"/>
    <property type="match status" value="1"/>
</dbReference>
<comment type="caution">
    <text evidence="6">The sequence shown here is derived from an EMBL/GenBank/DDBJ whole genome shotgun (WGS) entry which is preliminary data.</text>
</comment>
<feature type="chain" id="PRO_5046847261" description="FG-GAP repeat-containing protein" evidence="5">
    <location>
        <begin position="25"/>
        <end position="487"/>
    </location>
</feature>
<keyword evidence="3" id="KW-0325">Glycoprotein</keyword>
<keyword evidence="2" id="KW-0677">Repeat</keyword>
<feature type="region of interest" description="Disordered" evidence="4">
    <location>
        <begin position="26"/>
        <end position="47"/>
    </location>
</feature>
<proteinExistence type="predicted"/>
<feature type="signal peptide" evidence="5">
    <location>
        <begin position="1"/>
        <end position="24"/>
    </location>
</feature>
<organism evidence="6 7">
    <name type="scientific">Microlunatus aurantiacus</name>
    <dbReference type="NCBI Taxonomy" id="446786"/>
    <lineage>
        <taxon>Bacteria</taxon>
        <taxon>Bacillati</taxon>
        <taxon>Actinomycetota</taxon>
        <taxon>Actinomycetes</taxon>
        <taxon>Propionibacteriales</taxon>
        <taxon>Propionibacteriaceae</taxon>
        <taxon>Microlunatus</taxon>
    </lineage>
</organism>
<evidence type="ECO:0000256" key="5">
    <source>
        <dbReference type="SAM" id="SignalP"/>
    </source>
</evidence>
<evidence type="ECO:0000256" key="4">
    <source>
        <dbReference type="SAM" id="MobiDB-lite"/>
    </source>
</evidence>
<dbReference type="PANTHER" id="PTHR36220">
    <property type="entry name" value="UNNAMED PRODUCT"/>
    <property type="match status" value="1"/>
</dbReference>
<reference evidence="7" key="1">
    <citation type="journal article" date="2019" name="Int. J. Syst. Evol. Microbiol.">
        <title>The Global Catalogue of Microorganisms (GCM) 10K type strain sequencing project: providing services to taxonomists for standard genome sequencing and annotation.</title>
        <authorList>
            <consortium name="The Broad Institute Genomics Platform"/>
            <consortium name="The Broad Institute Genome Sequencing Center for Infectious Disease"/>
            <person name="Wu L."/>
            <person name="Ma J."/>
        </authorList>
    </citation>
    <scope>NUCLEOTIDE SEQUENCE [LARGE SCALE GENOMIC DNA]</scope>
    <source>
        <strain evidence="7">JCM 16548</strain>
    </source>
</reference>
<dbReference type="PANTHER" id="PTHR36220:SF1">
    <property type="entry name" value="GAMMA TUBULIN COMPLEX COMPONENT C-TERMINAL DOMAIN-CONTAINING PROTEIN"/>
    <property type="match status" value="1"/>
</dbReference>
<dbReference type="Pfam" id="PF01839">
    <property type="entry name" value="FG-GAP"/>
    <property type="match status" value="1"/>
</dbReference>
<evidence type="ECO:0000313" key="6">
    <source>
        <dbReference type="EMBL" id="GAA3696016.1"/>
    </source>
</evidence>
<keyword evidence="1 5" id="KW-0732">Signal</keyword>
<dbReference type="RefSeq" id="WP_344811157.1">
    <property type="nucleotide sequence ID" value="NZ_BAAAYX010000002.1"/>
</dbReference>
<keyword evidence="7" id="KW-1185">Reference proteome</keyword>